<dbReference type="InterPro" id="IPR000182">
    <property type="entry name" value="GNAT_dom"/>
</dbReference>
<gene>
    <name evidence="3" type="ORF">BKX93_13585</name>
</gene>
<evidence type="ECO:0000256" key="1">
    <source>
        <dbReference type="ARBA" id="ARBA00022679"/>
    </source>
</evidence>
<organism evidence="3 4">
    <name type="scientific">Chromobacterium vaccinii</name>
    <dbReference type="NCBI Taxonomy" id="1108595"/>
    <lineage>
        <taxon>Bacteria</taxon>
        <taxon>Pseudomonadati</taxon>
        <taxon>Pseudomonadota</taxon>
        <taxon>Betaproteobacteria</taxon>
        <taxon>Neisseriales</taxon>
        <taxon>Chromobacteriaceae</taxon>
        <taxon>Chromobacterium</taxon>
    </lineage>
</organism>
<evidence type="ECO:0000313" key="3">
    <source>
        <dbReference type="EMBL" id="AOZ50920.1"/>
    </source>
</evidence>
<dbReference type="InterPro" id="IPR016181">
    <property type="entry name" value="Acyl_CoA_acyltransferase"/>
</dbReference>
<dbReference type="GeneID" id="68842240"/>
<dbReference type="RefSeq" id="WP_046158017.1">
    <property type="nucleotide sequence ID" value="NZ_CP017707.1"/>
</dbReference>
<dbReference type="KEGG" id="cvc:BKX93_13585"/>
<dbReference type="STRING" id="1108595.BKX93_13585"/>
<sequence length="175" mass="19103">MQIREATLEDLAAILDIYNEVIATTTAVYNDDPLTPGEFAVWFQDRAAAGYPVLLAEDEDGRALGFSSFGDFRARPGYRFTVEHSVHLTADARGQGIGTALVQALLPYAQALGKHTILGAVDADNEGSIRFHEKLGFVQVGRLPQVGFKFGRWLDLVYLQRFIDETSSSGPAPDA</sequence>
<dbReference type="GO" id="GO:0016747">
    <property type="term" value="F:acyltransferase activity, transferring groups other than amino-acyl groups"/>
    <property type="evidence" value="ECO:0007669"/>
    <property type="project" value="InterPro"/>
</dbReference>
<dbReference type="Pfam" id="PF00583">
    <property type="entry name" value="Acetyltransf_1"/>
    <property type="match status" value="1"/>
</dbReference>
<accession>A0A1D9LI18</accession>
<evidence type="ECO:0000313" key="4">
    <source>
        <dbReference type="Proteomes" id="UP000178776"/>
    </source>
</evidence>
<dbReference type="Gene3D" id="3.40.630.30">
    <property type="match status" value="1"/>
</dbReference>
<dbReference type="Proteomes" id="UP000178776">
    <property type="component" value="Chromosome"/>
</dbReference>
<dbReference type="CDD" id="cd04301">
    <property type="entry name" value="NAT_SF"/>
    <property type="match status" value="1"/>
</dbReference>
<dbReference type="PROSITE" id="PS51186">
    <property type="entry name" value="GNAT"/>
    <property type="match status" value="1"/>
</dbReference>
<dbReference type="PANTHER" id="PTHR43072">
    <property type="entry name" value="N-ACETYLTRANSFERASE"/>
    <property type="match status" value="1"/>
</dbReference>
<evidence type="ECO:0000256" key="2">
    <source>
        <dbReference type="ARBA" id="ARBA00023315"/>
    </source>
</evidence>
<keyword evidence="2" id="KW-0012">Acyltransferase</keyword>
<dbReference type="AlphaFoldDB" id="A0A1D9LI18"/>
<dbReference type="SUPFAM" id="SSF55729">
    <property type="entry name" value="Acyl-CoA N-acyltransferases (Nat)"/>
    <property type="match status" value="1"/>
</dbReference>
<name>A0A1D9LI18_9NEIS</name>
<dbReference type="EMBL" id="CP017707">
    <property type="protein sequence ID" value="AOZ50920.1"/>
    <property type="molecule type" value="Genomic_DNA"/>
</dbReference>
<dbReference type="PANTHER" id="PTHR43072:SF23">
    <property type="entry name" value="UPF0039 PROTEIN C11D3.02C"/>
    <property type="match status" value="1"/>
</dbReference>
<keyword evidence="1 3" id="KW-0808">Transferase</keyword>
<reference evidence="3 4" key="1">
    <citation type="submission" date="2016-10" db="EMBL/GenBank/DDBJ databases">
        <title>Chromobacterium muskegensis sp. nov., an insecticidal bacterium isolated from Sphagnum bogs.</title>
        <authorList>
            <person name="Sparks M.E."/>
            <person name="Blackburn M.B."/>
            <person name="Gundersen-Rindal D.E."/>
            <person name="Mitchell A."/>
            <person name="Farrar R."/>
            <person name="Kuhar D."/>
        </authorList>
    </citation>
    <scope>NUCLEOTIDE SEQUENCE [LARGE SCALE GENOMIC DNA]</scope>
    <source>
        <strain evidence="3 4">21-1</strain>
    </source>
</reference>
<proteinExistence type="predicted"/>
<protein>
    <submittedName>
        <fullName evidence="3">GNAT family N-acetyltransferase</fullName>
    </submittedName>
</protein>